<protein>
    <submittedName>
        <fullName evidence="4">Transcriptional regulator, TetR family</fullName>
    </submittedName>
</protein>
<dbReference type="Proteomes" id="UP000183994">
    <property type="component" value="Unassembled WGS sequence"/>
</dbReference>
<dbReference type="SUPFAM" id="SSF48498">
    <property type="entry name" value="Tetracyclin repressor-like, C-terminal domain"/>
    <property type="match status" value="1"/>
</dbReference>
<feature type="DNA-binding region" description="H-T-H motif" evidence="2">
    <location>
        <begin position="37"/>
        <end position="56"/>
    </location>
</feature>
<dbReference type="InterPro" id="IPR009057">
    <property type="entry name" value="Homeodomain-like_sf"/>
</dbReference>
<dbReference type="PROSITE" id="PS50977">
    <property type="entry name" value="HTH_TETR_2"/>
    <property type="match status" value="1"/>
</dbReference>
<dbReference type="RefSeq" id="WP_073477515.1">
    <property type="nucleotide sequence ID" value="NZ_FQZU01000024.1"/>
</dbReference>
<dbReference type="Gene3D" id="1.10.10.60">
    <property type="entry name" value="Homeodomain-like"/>
    <property type="match status" value="1"/>
</dbReference>
<evidence type="ECO:0000313" key="5">
    <source>
        <dbReference type="Proteomes" id="UP000183994"/>
    </source>
</evidence>
<keyword evidence="5" id="KW-1185">Reference proteome</keyword>
<evidence type="ECO:0000256" key="2">
    <source>
        <dbReference type="PROSITE-ProRule" id="PRU00335"/>
    </source>
</evidence>
<dbReference type="Pfam" id="PF08359">
    <property type="entry name" value="TetR_C_4"/>
    <property type="match status" value="1"/>
</dbReference>
<dbReference type="Pfam" id="PF00440">
    <property type="entry name" value="TetR_N"/>
    <property type="match status" value="1"/>
</dbReference>
<dbReference type="EMBL" id="FQZU01000024">
    <property type="protein sequence ID" value="SHK44449.1"/>
    <property type="molecule type" value="Genomic_DNA"/>
</dbReference>
<evidence type="ECO:0000259" key="3">
    <source>
        <dbReference type="PROSITE" id="PS50977"/>
    </source>
</evidence>
<accession>A0A1M6SIJ6</accession>
<dbReference type="PANTHER" id="PTHR43479:SF11">
    <property type="entry name" value="ACREF_ENVCD OPERON REPRESSOR-RELATED"/>
    <property type="match status" value="1"/>
</dbReference>
<evidence type="ECO:0000313" key="4">
    <source>
        <dbReference type="EMBL" id="SHK44449.1"/>
    </source>
</evidence>
<dbReference type="InterPro" id="IPR013570">
    <property type="entry name" value="Tscrpt_reg_YsiA_C"/>
</dbReference>
<dbReference type="SUPFAM" id="SSF46689">
    <property type="entry name" value="Homeodomain-like"/>
    <property type="match status" value="1"/>
</dbReference>
<proteinExistence type="predicted"/>
<dbReference type="AlphaFoldDB" id="A0A1M6SIJ6"/>
<dbReference type="PANTHER" id="PTHR43479">
    <property type="entry name" value="ACREF/ENVCD OPERON REPRESSOR-RELATED"/>
    <property type="match status" value="1"/>
</dbReference>
<evidence type="ECO:0000256" key="1">
    <source>
        <dbReference type="ARBA" id="ARBA00023125"/>
    </source>
</evidence>
<dbReference type="InterPro" id="IPR050624">
    <property type="entry name" value="HTH-type_Tx_Regulator"/>
</dbReference>
<keyword evidence="1 2" id="KW-0238">DNA-binding</keyword>
<dbReference type="Gene3D" id="1.10.357.10">
    <property type="entry name" value="Tetracycline Repressor, domain 2"/>
    <property type="match status" value="1"/>
</dbReference>
<reference evidence="5" key="1">
    <citation type="submission" date="2016-11" db="EMBL/GenBank/DDBJ databases">
        <authorList>
            <person name="Varghese N."/>
            <person name="Submissions S."/>
        </authorList>
    </citation>
    <scope>NUCLEOTIDE SEQUENCE [LARGE SCALE GENOMIC DNA]</scope>
    <source>
        <strain evidence="5">DSM 16219</strain>
    </source>
</reference>
<sequence>MSGGKIGRPRGRSGNTKQKIFETAIPMFMKKGYDNVSIDDICGKMGLTKGAFYAHYKSKDQLVVERILAADSHYREEIFPRLAAMNSVSDKLKLFCRLVFEHMELLGKNVIRTAYLIQIGHNAKLSGQMTEKRELYRIVEELIQEGQARREFRDNSSSTILTQVVMHNIRGLIYNWCLPSSQFSLLEAGEEMTEVLCSGLKIS</sequence>
<dbReference type="PRINTS" id="PR00455">
    <property type="entry name" value="HTHTETR"/>
</dbReference>
<gene>
    <name evidence="4" type="ORF">SAMN02745216_03471</name>
</gene>
<dbReference type="GO" id="GO:0003677">
    <property type="term" value="F:DNA binding"/>
    <property type="evidence" value="ECO:0007669"/>
    <property type="project" value="UniProtKB-UniRule"/>
</dbReference>
<dbReference type="STRING" id="1121393.SAMN02745216_03471"/>
<dbReference type="InterPro" id="IPR001647">
    <property type="entry name" value="HTH_TetR"/>
</dbReference>
<dbReference type="InterPro" id="IPR036271">
    <property type="entry name" value="Tet_transcr_reg_TetR-rel_C_sf"/>
</dbReference>
<name>A0A1M6SIJ6_9BACT</name>
<organism evidence="4 5">
    <name type="scientific">Desulfatibacillum alkenivorans DSM 16219</name>
    <dbReference type="NCBI Taxonomy" id="1121393"/>
    <lineage>
        <taxon>Bacteria</taxon>
        <taxon>Pseudomonadati</taxon>
        <taxon>Thermodesulfobacteriota</taxon>
        <taxon>Desulfobacteria</taxon>
        <taxon>Desulfobacterales</taxon>
        <taxon>Desulfatibacillaceae</taxon>
        <taxon>Desulfatibacillum</taxon>
    </lineage>
</organism>
<feature type="domain" description="HTH tetR-type" evidence="3">
    <location>
        <begin position="14"/>
        <end position="74"/>
    </location>
</feature>
<dbReference type="OrthoDB" id="5422055at2"/>